<dbReference type="GO" id="GO:0016301">
    <property type="term" value="F:kinase activity"/>
    <property type="evidence" value="ECO:0007669"/>
    <property type="project" value="UniProtKB-KW"/>
</dbReference>
<accession>A0AAN6ZSX2</accession>
<evidence type="ECO:0000259" key="2">
    <source>
        <dbReference type="Pfam" id="PF01636"/>
    </source>
</evidence>
<sequence>MDATPQSGDHTRPIDYEIDKARTLANTVILNWLASRLEDDPTADLAQGLKQQADAYPPFRRRLEQAAQEKATAQGSDSDSDSDSESENCSGRASPSNAQLHDFLIEGPVEVTRALDERIMALVGLTECRPVDANPQNATELATQINKAIENGEVLWRLYGTVVLGLGASVVVKIGTSLDPDDVANLRYINAHVPDVPAPLSLGSLKAGRKGYHFMSRADGVTLETLWPDLSVEHKTSIKTQLSSILRALRKGPQPSPDSRHGGMPRFGGFISAVCKDTRRQQWVSAPTIHNETQFNDFLCHKPGRSANAWITMIRSGMRDDHSLVMTHGDLHPRNIMVQWEGGEEEEGARDRGEKKRVRVTALIDWESSGWYPEYWEFVRAVSTINVRGKLSDWFGYLPTEAMGSWPVELSIDSFLDRCLG</sequence>
<dbReference type="EMBL" id="MU857212">
    <property type="protein sequence ID" value="KAK4149048.1"/>
    <property type="molecule type" value="Genomic_DNA"/>
</dbReference>
<reference evidence="3" key="2">
    <citation type="submission" date="2023-05" db="EMBL/GenBank/DDBJ databases">
        <authorList>
            <consortium name="Lawrence Berkeley National Laboratory"/>
            <person name="Steindorff A."/>
            <person name="Hensen N."/>
            <person name="Bonometti L."/>
            <person name="Westerberg I."/>
            <person name="Brannstrom I.O."/>
            <person name="Guillou S."/>
            <person name="Cros-Aarteil S."/>
            <person name="Calhoun S."/>
            <person name="Haridas S."/>
            <person name="Kuo A."/>
            <person name="Mondo S."/>
            <person name="Pangilinan J."/>
            <person name="Riley R."/>
            <person name="Labutti K."/>
            <person name="Andreopoulos B."/>
            <person name="Lipzen A."/>
            <person name="Chen C."/>
            <person name="Yanf M."/>
            <person name="Daum C."/>
            <person name="Ng V."/>
            <person name="Clum A."/>
            <person name="Ohm R."/>
            <person name="Martin F."/>
            <person name="Silar P."/>
            <person name="Natvig D."/>
            <person name="Lalanne C."/>
            <person name="Gautier V."/>
            <person name="Ament-Velasquez S.L."/>
            <person name="Kruys A."/>
            <person name="Hutchinson M.I."/>
            <person name="Powell A.J."/>
            <person name="Barry K."/>
            <person name="Miller A.N."/>
            <person name="Grigoriev I.V."/>
            <person name="Debuchy R."/>
            <person name="Gladieux P."/>
            <person name="Thoren M.H."/>
            <person name="Johannesson H."/>
        </authorList>
    </citation>
    <scope>NUCLEOTIDE SEQUENCE</scope>
    <source>
        <strain evidence="3">CBS 538.74</strain>
    </source>
</reference>
<dbReference type="InterPro" id="IPR051678">
    <property type="entry name" value="AGP_Transferase"/>
</dbReference>
<protein>
    <submittedName>
        <fullName evidence="3">Kinase-like domain-containing protein</fullName>
    </submittedName>
</protein>
<reference evidence="3" key="1">
    <citation type="journal article" date="2023" name="Mol. Phylogenet. Evol.">
        <title>Genome-scale phylogeny and comparative genomics of the fungal order Sordariales.</title>
        <authorList>
            <person name="Hensen N."/>
            <person name="Bonometti L."/>
            <person name="Westerberg I."/>
            <person name="Brannstrom I.O."/>
            <person name="Guillou S."/>
            <person name="Cros-Aarteil S."/>
            <person name="Calhoun S."/>
            <person name="Haridas S."/>
            <person name="Kuo A."/>
            <person name="Mondo S."/>
            <person name="Pangilinan J."/>
            <person name="Riley R."/>
            <person name="LaButti K."/>
            <person name="Andreopoulos B."/>
            <person name="Lipzen A."/>
            <person name="Chen C."/>
            <person name="Yan M."/>
            <person name="Daum C."/>
            <person name="Ng V."/>
            <person name="Clum A."/>
            <person name="Steindorff A."/>
            <person name="Ohm R.A."/>
            <person name="Martin F."/>
            <person name="Silar P."/>
            <person name="Natvig D.O."/>
            <person name="Lalanne C."/>
            <person name="Gautier V."/>
            <person name="Ament-Velasquez S.L."/>
            <person name="Kruys A."/>
            <person name="Hutchinson M.I."/>
            <person name="Powell A.J."/>
            <person name="Barry K."/>
            <person name="Miller A.N."/>
            <person name="Grigoriev I.V."/>
            <person name="Debuchy R."/>
            <person name="Gladieux P."/>
            <person name="Hiltunen Thoren M."/>
            <person name="Johannesson H."/>
        </authorList>
    </citation>
    <scope>NUCLEOTIDE SEQUENCE</scope>
    <source>
        <strain evidence="3">CBS 538.74</strain>
    </source>
</reference>
<evidence type="ECO:0000256" key="1">
    <source>
        <dbReference type="SAM" id="MobiDB-lite"/>
    </source>
</evidence>
<evidence type="ECO:0000313" key="4">
    <source>
        <dbReference type="Proteomes" id="UP001302745"/>
    </source>
</evidence>
<dbReference type="AlphaFoldDB" id="A0AAN6ZSX2"/>
<dbReference type="Pfam" id="PF01636">
    <property type="entry name" value="APH"/>
    <property type="match status" value="1"/>
</dbReference>
<dbReference type="PANTHER" id="PTHR21310:SF15">
    <property type="entry name" value="AMINOGLYCOSIDE PHOSPHOTRANSFERASE DOMAIN-CONTAINING PROTEIN"/>
    <property type="match status" value="1"/>
</dbReference>
<keyword evidence="4" id="KW-1185">Reference proteome</keyword>
<organism evidence="3 4">
    <name type="scientific">Chaetomidium leptoderma</name>
    <dbReference type="NCBI Taxonomy" id="669021"/>
    <lineage>
        <taxon>Eukaryota</taxon>
        <taxon>Fungi</taxon>
        <taxon>Dikarya</taxon>
        <taxon>Ascomycota</taxon>
        <taxon>Pezizomycotina</taxon>
        <taxon>Sordariomycetes</taxon>
        <taxon>Sordariomycetidae</taxon>
        <taxon>Sordariales</taxon>
        <taxon>Chaetomiaceae</taxon>
        <taxon>Chaetomidium</taxon>
    </lineage>
</organism>
<dbReference type="InterPro" id="IPR011009">
    <property type="entry name" value="Kinase-like_dom_sf"/>
</dbReference>
<feature type="region of interest" description="Disordered" evidence="1">
    <location>
        <begin position="65"/>
        <end position="96"/>
    </location>
</feature>
<dbReference type="InterPro" id="IPR002575">
    <property type="entry name" value="Aminoglycoside_PTrfase"/>
</dbReference>
<keyword evidence="3" id="KW-0808">Transferase</keyword>
<dbReference type="Proteomes" id="UP001302745">
    <property type="component" value="Unassembled WGS sequence"/>
</dbReference>
<proteinExistence type="predicted"/>
<feature type="domain" description="Aminoglycoside phosphotransferase" evidence="2">
    <location>
        <begin position="183"/>
        <end position="384"/>
    </location>
</feature>
<gene>
    <name evidence="3" type="ORF">C8A00DRAFT_47268</name>
</gene>
<dbReference type="CDD" id="cd05120">
    <property type="entry name" value="APH_ChoK_like"/>
    <property type="match status" value="1"/>
</dbReference>
<keyword evidence="3" id="KW-0418">Kinase</keyword>
<dbReference type="SUPFAM" id="SSF56112">
    <property type="entry name" value="Protein kinase-like (PK-like)"/>
    <property type="match status" value="1"/>
</dbReference>
<dbReference type="PANTHER" id="PTHR21310">
    <property type="entry name" value="AMINOGLYCOSIDE PHOSPHOTRANSFERASE-RELATED-RELATED"/>
    <property type="match status" value="1"/>
</dbReference>
<dbReference type="Gene3D" id="3.90.1200.10">
    <property type="match status" value="1"/>
</dbReference>
<name>A0AAN6ZSX2_9PEZI</name>
<evidence type="ECO:0000313" key="3">
    <source>
        <dbReference type="EMBL" id="KAK4149048.1"/>
    </source>
</evidence>
<comment type="caution">
    <text evidence="3">The sequence shown here is derived from an EMBL/GenBank/DDBJ whole genome shotgun (WGS) entry which is preliminary data.</text>
</comment>